<evidence type="ECO:0000313" key="2">
    <source>
        <dbReference type="Proteomes" id="UP000663929"/>
    </source>
</evidence>
<evidence type="ECO:0000313" key="1">
    <source>
        <dbReference type="EMBL" id="QTD52470.1"/>
    </source>
</evidence>
<keyword evidence="2" id="KW-1185">Reference proteome</keyword>
<dbReference type="Proteomes" id="UP000663929">
    <property type="component" value="Chromosome"/>
</dbReference>
<organism evidence="1 2">
    <name type="scientific">Sulfidibacter corallicola</name>
    <dbReference type="NCBI Taxonomy" id="2818388"/>
    <lineage>
        <taxon>Bacteria</taxon>
        <taxon>Pseudomonadati</taxon>
        <taxon>Acidobacteriota</taxon>
        <taxon>Holophagae</taxon>
        <taxon>Acanthopleuribacterales</taxon>
        <taxon>Acanthopleuribacteraceae</taxon>
        <taxon>Sulfidibacter</taxon>
    </lineage>
</organism>
<dbReference type="KEGG" id="scor:J3U87_08360"/>
<dbReference type="RefSeq" id="WP_237382579.1">
    <property type="nucleotide sequence ID" value="NZ_CP071793.1"/>
</dbReference>
<accession>A0A8A4TSE3</accession>
<dbReference type="EMBL" id="CP071793">
    <property type="protein sequence ID" value="QTD52470.1"/>
    <property type="molecule type" value="Genomic_DNA"/>
</dbReference>
<dbReference type="AlphaFoldDB" id="A0A8A4TSE3"/>
<name>A0A8A4TSE3_SULCO</name>
<sequence length="478" mass="54064">MLDLIMIEEVSGAESRLSYLCALTGVPEPSPEPPAPLLAEPVTICSTEQLATHSKTWQNTTLAQWEAFKEENTKQNRQSYPLLEGETLHEDGTTVLAAPYLGFRPAGNVVYWRKTNRASLFIISATTRIDLATGQSHQKAASSFKSVEPTAPQMSFATAAEFDEETLVDCATTFVMFSAPALGPAGMVAAAGVAVFQVLFKNILHKPKTPKLDFQRLANVVERVVTAAFTREKILHLKEQINETLRWVRAYYDLGWADDPVTREDVRYQNFISGLEEQFEPHANALLDALEKVMDEPDYLESYLLFMTGANLAKSMFNMDIFARSNEWNPSANPNYSIGTTCIDRYIKFAKGQRTKIDEKLAARVAQITPVDFYFTRYTSTHGEGVVFFKDNATGETQEQAITWPQRPGTNAPRDSAYYTEPERWRNEVRPKYVEKVSAEWSKPYYNGRVEKSRQLVTDMENDYNNTWLPLKDIDFSS</sequence>
<reference evidence="1" key="1">
    <citation type="submission" date="2021-03" db="EMBL/GenBank/DDBJ databases">
        <title>Acanthopleuribacteraceae sp. M133.</title>
        <authorList>
            <person name="Wang G."/>
        </authorList>
    </citation>
    <scope>NUCLEOTIDE SEQUENCE</scope>
    <source>
        <strain evidence="1">M133</strain>
    </source>
</reference>
<protein>
    <submittedName>
        <fullName evidence="1">Uncharacterized protein</fullName>
    </submittedName>
</protein>
<gene>
    <name evidence="1" type="ORF">J3U87_08360</name>
</gene>
<proteinExistence type="predicted"/>